<protein>
    <recommendedName>
        <fullName evidence="3">CCHC-type domain-containing protein</fullName>
    </recommendedName>
</protein>
<gene>
    <name evidence="1" type="ORF">CROQUDRAFT_49309</name>
</gene>
<evidence type="ECO:0008006" key="3">
    <source>
        <dbReference type="Google" id="ProtNLM"/>
    </source>
</evidence>
<feature type="non-terminal residue" evidence="1">
    <location>
        <position position="1"/>
    </location>
</feature>
<dbReference type="OrthoDB" id="4230923at2759"/>
<evidence type="ECO:0000313" key="1">
    <source>
        <dbReference type="EMBL" id="KAG0143114.1"/>
    </source>
</evidence>
<name>A0A9P6NBJ8_9BASI</name>
<accession>A0A9P6NBJ8</accession>
<reference evidence="1" key="1">
    <citation type="submission" date="2013-11" db="EMBL/GenBank/DDBJ databases">
        <title>Genome sequence of the fusiform rust pathogen reveals effectors for host alternation and coevolution with pine.</title>
        <authorList>
            <consortium name="DOE Joint Genome Institute"/>
            <person name="Smith K."/>
            <person name="Pendleton A."/>
            <person name="Kubisiak T."/>
            <person name="Anderson C."/>
            <person name="Salamov A."/>
            <person name="Aerts A."/>
            <person name="Riley R."/>
            <person name="Clum A."/>
            <person name="Lindquist E."/>
            <person name="Ence D."/>
            <person name="Campbell M."/>
            <person name="Kronenberg Z."/>
            <person name="Feau N."/>
            <person name="Dhillon B."/>
            <person name="Hamelin R."/>
            <person name="Burleigh J."/>
            <person name="Smith J."/>
            <person name="Yandell M."/>
            <person name="Nelson C."/>
            <person name="Grigoriev I."/>
            <person name="Davis J."/>
        </authorList>
    </citation>
    <scope>NUCLEOTIDE SEQUENCE</scope>
    <source>
        <strain evidence="1">G11</strain>
    </source>
</reference>
<sequence>PGHFPVLIHSVTSDADPASTEFIATFAVQNVIAEEEIVSARRLVKPNKEAAHKSIIMNFTSKSVANQVEKGRVFIESSISHGNKYAKLPTQCFNCQELGHVAHCCHNGLVCAICAKSHNTQDCPSRCACCINHEA</sequence>
<comment type="caution">
    <text evidence="1">The sequence shown here is derived from an EMBL/GenBank/DDBJ whole genome shotgun (WGS) entry which is preliminary data.</text>
</comment>
<evidence type="ECO:0000313" key="2">
    <source>
        <dbReference type="Proteomes" id="UP000886653"/>
    </source>
</evidence>
<dbReference type="AlphaFoldDB" id="A0A9P6NBJ8"/>
<proteinExistence type="predicted"/>
<organism evidence="1 2">
    <name type="scientific">Cronartium quercuum f. sp. fusiforme G11</name>
    <dbReference type="NCBI Taxonomy" id="708437"/>
    <lineage>
        <taxon>Eukaryota</taxon>
        <taxon>Fungi</taxon>
        <taxon>Dikarya</taxon>
        <taxon>Basidiomycota</taxon>
        <taxon>Pucciniomycotina</taxon>
        <taxon>Pucciniomycetes</taxon>
        <taxon>Pucciniales</taxon>
        <taxon>Coleosporiaceae</taxon>
        <taxon>Cronartium</taxon>
    </lineage>
</organism>
<dbReference type="Proteomes" id="UP000886653">
    <property type="component" value="Unassembled WGS sequence"/>
</dbReference>
<keyword evidence="2" id="KW-1185">Reference proteome</keyword>
<dbReference type="EMBL" id="MU167328">
    <property type="protein sequence ID" value="KAG0143114.1"/>
    <property type="molecule type" value="Genomic_DNA"/>
</dbReference>